<dbReference type="PROSITE" id="PS51755">
    <property type="entry name" value="OMPR_PHOB"/>
    <property type="match status" value="1"/>
</dbReference>
<evidence type="ECO:0000256" key="3">
    <source>
        <dbReference type="ARBA" id="ARBA00023015"/>
    </source>
</evidence>
<keyword evidence="4 7" id="KW-0238">DNA-binding</keyword>
<dbReference type="SMART" id="SM00862">
    <property type="entry name" value="Trans_reg_C"/>
    <property type="match status" value="1"/>
</dbReference>
<dbReference type="InterPro" id="IPR011006">
    <property type="entry name" value="CheY-like_superfamily"/>
</dbReference>
<keyword evidence="5" id="KW-0804">Transcription</keyword>
<dbReference type="GO" id="GO:0032993">
    <property type="term" value="C:protein-DNA complex"/>
    <property type="evidence" value="ECO:0007669"/>
    <property type="project" value="TreeGrafter"/>
</dbReference>
<dbReference type="InterPro" id="IPR001789">
    <property type="entry name" value="Sig_transdc_resp-reg_receiver"/>
</dbReference>
<evidence type="ECO:0000256" key="4">
    <source>
        <dbReference type="ARBA" id="ARBA00023125"/>
    </source>
</evidence>
<keyword evidence="2" id="KW-0902">Two-component regulatory system</keyword>
<dbReference type="Gene3D" id="1.10.10.10">
    <property type="entry name" value="Winged helix-like DNA-binding domain superfamily/Winged helix DNA-binding domain"/>
    <property type="match status" value="1"/>
</dbReference>
<evidence type="ECO:0000259" key="8">
    <source>
        <dbReference type="PROSITE" id="PS50110"/>
    </source>
</evidence>
<gene>
    <name evidence="10" type="ORF">SAMN04487995_2997</name>
</gene>
<evidence type="ECO:0000256" key="6">
    <source>
        <dbReference type="PROSITE-ProRule" id="PRU00169"/>
    </source>
</evidence>
<feature type="domain" description="OmpR/PhoB-type" evidence="9">
    <location>
        <begin position="124"/>
        <end position="224"/>
    </location>
</feature>
<sequence length="225" mass="25537">MKILIIEDETELMEVIRQSLEKESFLVESAGDYASALDKIISFDYDCILLDIMLPGGSGLDILQELKNMDKSDNVIIISAKDSLDDKLTGLELGADDYLTKPFHIAELNARIKSVLRRKSFGGKNTVELGNVKLDLDDRTLHINNQPLLLNRKEFDILSYMVVNKNRLVNKTSLAEHVWGDHMDEADDYEFIYSQIKNLRKKLKESQAGIEIQAVYGLGYKLIVL</sequence>
<evidence type="ECO:0000256" key="5">
    <source>
        <dbReference type="ARBA" id="ARBA00023163"/>
    </source>
</evidence>
<dbReference type="EMBL" id="FNXY01000004">
    <property type="protein sequence ID" value="SEJ00660.1"/>
    <property type="molecule type" value="Genomic_DNA"/>
</dbReference>
<dbReference type="Gene3D" id="6.10.250.690">
    <property type="match status" value="1"/>
</dbReference>
<dbReference type="InterPro" id="IPR001867">
    <property type="entry name" value="OmpR/PhoB-type_DNA-bd"/>
</dbReference>
<dbReference type="Pfam" id="PF00486">
    <property type="entry name" value="Trans_reg_C"/>
    <property type="match status" value="1"/>
</dbReference>
<dbReference type="SUPFAM" id="SSF52172">
    <property type="entry name" value="CheY-like"/>
    <property type="match status" value="1"/>
</dbReference>
<evidence type="ECO:0000259" key="9">
    <source>
        <dbReference type="PROSITE" id="PS51755"/>
    </source>
</evidence>
<dbReference type="GO" id="GO:0005829">
    <property type="term" value="C:cytosol"/>
    <property type="evidence" value="ECO:0007669"/>
    <property type="project" value="TreeGrafter"/>
</dbReference>
<dbReference type="Proteomes" id="UP000199532">
    <property type="component" value="Unassembled WGS sequence"/>
</dbReference>
<dbReference type="AlphaFoldDB" id="A0A1H6VIU8"/>
<reference evidence="10 11" key="1">
    <citation type="submission" date="2016-10" db="EMBL/GenBank/DDBJ databases">
        <authorList>
            <person name="de Groot N.N."/>
        </authorList>
    </citation>
    <scope>NUCLEOTIDE SEQUENCE [LARGE SCALE GENOMIC DNA]</scope>
    <source>
        <strain evidence="10 11">DSM 19938</strain>
    </source>
</reference>
<dbReference type="SMART" id="SM00448">
    <property type="entry name" value="REC"/>
    <property type="match status" value="1"/>
</dbReference>
<protein>
    <submittedName>
        <fullName evidence="10">DNA-binding response regulator, OmpR family, contains REC and winged-helix (WHTH) domain</fullName>
    </submittedName>
</protein>
<evidence type="ECO:0000256" key="1">
    <source>
        <dbReference type="ARBA" id="ARBA00022553"/>
    </source>
</evidence>
<dbReference type="PANTHER" id="PTHR48111">
    <property type="entry name" value="REGULATOR OF RPOS"/>
    <property type="match status" value="1"/>
</dbReference>
<accession>A0A1H6VIU8</accession>
<dbReference type="GO" id="GO:0000976">
    <property type="term" value="F:transcription cis-regulatory region binding"/>
    <property type="evidence" value="ECO:0007669"/>
    <property type="project" value="TreeGrafter"/>
</dbReference>
<dbReference type="Gene3D" id="3.40.50.2300">
    <property type="match status" value="1"/>
</dbReference>
<dbReference type="PROSITE" id="PS50110">
    <property type="entry name" value="RESPONSE_REGULATORY"/>
    <property type="match status" value="1"/>
</dbReference>
<evidence type="ECO:0000256" key="2">
    <source>
        <dbReference type="ARBA" id="ARBA00023012"/>
    </source>
</evidence>
<dbReference type="Pfam" id="PF00072">
    <property type="entry name" value="Response_reg"/>
    <property type="match status" value="1"/>
</dbReference>
<evidence type="ECO:0000313" key="11">
    <source>
        <dbReference type="Proteomes" id="UP000199532"/>
    </source>
</evidence>
<keyword evidence="11" id="KW-1185">Reference proteome</keyword>
<name>A0A1H6VIU8_9BACT</name>
<dbReference type="GO" id="GO:0006355">
    <property type="term" value="P:regulation of DNA-templated transcription"/>
    <property type="evidence" value="ECO:0007669"/>
    <property type="project" value="InterPro"/>
</dbReference>
<keyword evidence="1 6" id="KW-0597">Phosphoprotein</keyword>
<feature type="modified residue" description="4-aspartylphosphate" evidence="6">
    <location>
        <position position="51"/>
    </location>
</feature>
<feature type="DNA-binding region" description="OmpR/PhoB-type" evidence="7">
    <location>
        <begin position="124"/>
        <end position="224"/>
    </location>
</feature>
<keyword evidence="3" id="KW-0805">Transcription regulation</keyword>
<dbReference type="OrthoDB" id="5343479at2"/>
<dbReference type="CDD" id="cd00383">
    <property type="entry name" value="trans_reg_C"/>
    <property type="match status" value="1"/>
</dbReference>
<dbReference type="PANTHER" id="PTHR48111:SF22">
    <property type="entry name" value="REGULATOR OF RPOS"/>
    <property type="match status" value="1"/>
</dbReference>
<evidence type="ECO:0000313" key="10">
    <source>
        <dbReference type="EMBL" id="SEJ00660.1"/>
    </source>
</evidence>
<dbReference type="InterPro" id="IPR039420">
    <property type="entry name" value="WalR-like"/>
</dbReference>
<dbReference type="InterPro" id="IPR036388">
    <property type="entry name" value="WH-like_DNA-bd_sf"/>
</dbReference>
<evidence type="ECO:0000256" key="7">
    <source>
        <dbReference type="PROSITE-ProRule" id="PRU01091"/>
    </source>
</evidence>
<proteinExistence type="predicted"/>
<feature type="domain" description="Response regulatory" evidence="8">
    <location>
        <begin position="2"/>
        <end position="116"/>
    </location>
</feature>
<organism evidence="10 11">
    <name type="scientific">Dyadobacter koreensis</name>
    <dbReference type="NCBI Taxonomy" id="408657"/>
    <lineage>
        <taxon>Bacteria</taxon>
        <taxon>Pseudomonadati</taxon>
        <taxon>Bacteroidota</taxon>
        <taxon>Cytophagia</taxon>
        <taxon>Cytophagales</taxon>
        <taxon>Spirosomataceae</taxon>
        <taxon>Dyadobacter</taxon>
    </lineage>
</organism>
<dbReference type="RefSeq" id="WP_090336118.1">
    <property type="nucleotide sequence ID" value="NZ_FNXY01000004.1"/>
</dbReference>
<dbReference type="STRING" id="408657.SAMN04487995_2997"/>
<dbReference type="GO" id="GO:0000156">
    <property type="term" value="F:phosphorelay response regulator activity"/>
    <property type="evidence" value="ECO:0007669"/>
    <property type="project" value="TreeGrafter"/>
</dbReference>